<reference evidence="2" key="1">
    <citation type="journal article" date="2022" name="Mol. Ecol. Resour.">
        <title>The genomes of chicory, endive, great burdock and yacon provide insights into Asteraceae palaeo-polyploidization history and plant inulin production.</title>
        <authorList>
            <person name="Fan W."/>
            <person name="Wang S."/>
            <person name="Wang H."/>
            <person name="Wang A."/>
            <person name="Jiang F."/>
            <person name="Liu H."/>
            <person name="Zhao H."/>
            <person name="Xu D."/>
            <person name="Zhang Y."/>
        </authorList>
    </citation>
    <scope>NUCLEOTIDE SEQUENCE [LARGE SCALE GENOMIC DNA]</scope>
    <source>
        <strain evidence="2">cv. Niubang</strain>
    </source>
</reference>
<name>A0ACB9AB53_ARCLA</name>
<reference evidence="1 2" key="2">
    <citation type="journal article" date="2022" name="Mol. Ecol. Resour.">
        <title>The genomes of chicory, endive, great burdock and yacon provide insights into Asteraceae paleo-polyploidization history and plant inulin production.</title>
        <authorList>
            <person name="Fan W."/>
            <person name="Wang S."/>
            <person name="Wang H."/>
            <person name="Wang A."/>
            <person name="Jiang F."/>
            <person name="Liu H."/>
            <person name="Zhao H."/>
            <person name="Xu D."/>
            <person name="Zhang Y."/>
        </authorList>
    </citation>
    <scope>NUCLEOTIDE SEQUENCE [LARGE SCALE GENOMIC DNA]</scope>
    <source>
        <strain evidence="2">cv. Niubang</strain>
    </source>
</reference>
<evidence type="ECO:0000313" key="2">
    <source>
        <dbReference type="Proteomes" id="UP001055879"/>
    </source>
</evidence>
<comment type="caution">
    <text evidence="1">The sequence shown here is derived from an EMBL/GenBank/DDBJ whole genome shotgun (WGS) entry which is preliminary data.</text>
</comment>
<dbReference type="EMBL" id="CM042054">
    <property type="protein sequence ID" value="KAI3707437.1"/>
    <property type="molecule type" value="Genomic_DNA"/>
</dbReference>
<sequence length="139" mass="15631">MDAMILEAQLGSDSQNSAPINDAGGESRDADGSVSMHATATQTDTDTENTKEQVTRESVFKRGLNARLKQKEVWEFIHLNNISCCAIIESHVKRDSLDDVCGHVFVKWEWRSNQSVSEFGTRIILAWDARLMDIMVLEM</sequence>
<gene>
    <name evidence="1" type="ORF">L6452_25952</name>
</gene>
<accession>A0ACB9AB53</accession>
<evidence type="ECO:0000313" key="1">
    <source>
        <dbReference type="EMBL" id="KAI3707437.1"/>
    </source>
</evidence>
<protein>
    <submittedName>
        <fullName evidence="1">Uncharacterized protein</fullName>
    </submittedName>
</protein>
<proteinExistence type="predicted"/>
<organism evidence="1 2">
    <name type="scientific">Arctium lappa</name>
    <name type="common">Greater burdock</name>
    <name type="synonym">Lappa major</name>
    <dbReference type="NCBI Taxonomy" id="4217"/>
    <lineage>
        <taxon>Eukaryota</taxon>
        <taxon>Viridiplantae</taxon>
        <taxon>Streptophyta</taxon>
        <taxon>Embryophyta</taxon>
        <taxon>Tracheophyta</taxon>
        <taxon>Spermatophyta</taxon>
        <taxon>Magnoliopsida</taxon>
        <taxon>eudicotyledons</taxon>
        <taxon>Gunneridae</taxon>
        <taxon>Pentapetalae</taxon>
        <taxon>asterids</taxon>
        <taxon>campanulids</taxon>
        <taxon>Asterales</taxon>
        <taxon>Asteraceae</taxon>
        <taxon>Carduoideae</taxon>
        <taxon>Cardueae</taxon>
        <taxon>Arctiinae</taxon>
        <taxon>Arctium</taxon>
    </lineage>
</organism>
<dbReference type="Proteomes" id="UP001055879">
    <property type="component" value="Linkage Group LG08"/>
</dbReference>
<keyword evidence="2" id="KW-1185">Reference proteome</keyword>